<keyword evidence="7" id="KW-0675">Receptor</keyword>
<evidence type="ECO:0000256" key="4">
    <source>
        <dbReference type="SAM" id="Phobius"/>
    </source>
</evidence>
<dbReference type="InterPro" id="IPR013783">
    <property type="entry name" value="Ig-like_fold"/>
</dbReference>
<keyword evidence="4" id="KW-1133">Transmembrane helix</keyword>
<dbReference type="EMBL" id="OW240912">
    <property type="protein sequence ID" value="CAH2221098.1"/>
    <property type="molecule type" value="Genomic_DNA"/>
</dbReference>
<dbReference type="GO" id="GO:0038023">
    <property type="term" value="F:signaling receptor activity"/>
    <property type="evidence" value="ECO:0007669"/>
    <property type="project" value="TreeGrafter"/>
</dbReference>
<evidence type="ECO:0000256" key="1">
    <source>
        <dbReference type="ARBA" id="ARBA00022729"/>
    </source>
</evidence>
<sequence length="248" mass="28510">MDTYLLIILYLSCVLGMSFASNLTVLSGHLGDTFSIGCPYSDRRDRWRKKLWCKEDKFGQCQDVVVTHSIWPPYEKNGNNFTNILDNTRAGIVTVNITLVQKEDEGIYQCQTRSFTETKVRVLQRVLVKVLEDPKSSISDLIDYSTSRIPVGSQVAMTWAIIGSGLLMFKLLVMGLMWYWWRSQQNLRVGPESPLTSAIEESVPDEEMNVYVFDEERYVYAAEVLSITPLYTNYAPMKEHLNKAYCQR</sequence>
<dbReference type="Gene3D" id="2.60.40.10">
    <property type="entry name" value="Immunoglobulins"/>
    <property type="match status" value="1"/>
</dbReference>
<keyword evidence="8" id="KW-1185">Reference proteome</keyword>
<dbReference type="InterPro" id="IPR036179">
    <property type="entry name" value="Ig-like_dom_sf"/>
</dbReference>
<keyword evidence="3" id="KW-0393">Immunoglobulin domain</keyword>
<keyword evidence="1 5" id="KW-0732">Signal</keyword>
<feature type="transmembrane region" description="Helical" evidence="4">
    <location>
        <begin position="156"/>
        <end position="181"/>
    </location>
</feature>
<dbReference type="Proteomes" id="UP001295444">
    <property type="component" value="Chromosome 01"/>
</dbReference>
<dbReference type="InterPro" id="IPR013106">
    <property type="entry name" value="Ig_V-set"/>
</dbReference>
<name>A0AAD1VKP9_PELCU</name>
<evidence type="ECO:0000313" key="8">
    <source>
        <dbReference type="Proteomes" id="UP001295444"/>
    </source>
</evidence>
<reference evidence="7" key="1">
    <citation type="submission" date="2022-03" db="EMBL/GenBank/DDBJ databases">
        <authorList>
            <person name="Alioto T."/>
            <person name="Alioto T."/>
            <person name="Gomez Garrido J."/>
        </authorList>
    </citation>
    <scope>NUCLEOTIDE SEQUENCE</scope>
</reference>
<dbReference type="SUPFAM" id="SSF48726">
    <property type="entry name" value="Immunoglobulin"/>
    <property type="match status" value="1"/>
</dbReference>
<gene>
    <name evidence="7" type="ORF">PECUL_23A007191</name>
</gene>
<feature type="domain" description="Ig-like" evidence="6">
    <location>
        <begin position="31"/>
        <end position="121"/>
    </location>
</feature>
<dbReference type="InterPro" id="IPR052314">
    <property type="entry name" value="Immune_rcpt_domain"/>
</dbReference>
<keyword evidence="2" id="KW-1015">Disulfide bond</keyword>
<dbReference type="SMART" id="SM00409">
    <property type="entry name" value="IG"/>
    <property type="match status" value="1"/>
</dbReference>
<dbReference type="PROSITE" id="PS50835">
    <property type="entry name" value="IG_LIKE"/>
    <property type="match status" value="1"/>
</dbReference>
<dbReference type="Pfam" id="PF07686">
    <property type="entry name" value="V-set"/>
    <property type="match status" value="1"/>
</dbReference>
<keyword evidence="4" id="KW-0812">Transmembrane</keyword>
<evidence type="ECO:0000256" key="5">
    <source>
        <dbReference type="SAM" id="SignalP"/>
    </source>
</evidence>
<evidence type="ECO:0000256" key="3">
    <source>
        <dbReference type="ARBA" id="ARBA00023319"/>
    </source>
</evidence>
<keyword evidence="4" id="KW-0472">Membrane</keyword>
<proteinExistence type="predicted"/>
<accession>A0AAD1VKP9</accession>
<feature type="chain" id="PRO_5042190507" evidence="5">
    <location>
        <begin position="21"/>
        <end position="248"/>
    </location>
</feature>
<evidence type="ECO:0000256" key="2">
    <source>
        <dbReference type="ARBA" id="ARBA00023157"/>
    </source>
</evidence>
<evidence type="ECO:0000259" key="6">
    <source>
        <dbReference type="PROSITE" id="PS50835"/>
    </source>
</evidence>
<dbReference type="AlphaFoldDB" id="A0AAD1VKP9"/>
<evidence type="ECO:0000313" key="7">
    <source>
        <dbReference type="EMBL" id="CAH2221098.1"/>
    </source>
</evidence>
<dbReference type="InterPro" id="IPR003599">
    <property type="entry name" value="Ig_sub"/>
</dbReference>
<dbReference type="InterPro" id="IPR007110">
    <property type="entry name" value="Ig-like_dom"/>
</dbReference>
<feature type="signal peptide" evidence="5">
    <location>
        <begin position="1"/>
        <end position="20"/>
    </location>
</feature>
<dbReference type="PANTHER" id="PTHR16423">
    <property type="entry name" value="TREM-LIKE TRANSCRIPT PROTEIN"/>
    <property type="match status" value="1"/>
</dbReference>
<dbReference type="GO" id="GO:0009986">
    <property type="term" value="C:cell surface"/>
    <property type="evidence" value="ECO:0007669"/>
    <property type="project" value="TreeGrafter"/>
</dbReference>
<organism evidence="7 8">
    <name type="scientific">Pelobates cultripes</name>
    <name type="common">Western spadefoot toad</name>
    <dbReference type="NCBI Taxonomy" id="61616"/>
    <lineage>
        <taxon>Eukaryota</taxon>
        <taxon>Metazoa</taxon>
        <taxon>Chordata</taxon>
        <taxon>Craniata</taxon>
        <taxon>Vertebrata</taxon>
        <taxon>Euteleostomi</taxon>
        <taxon>Amphibia</taxon>
        <taxon>Batrachia</taxon>
        <taxon>Anura</taxon>
        <taxon>Pelobatoidea</taxon>
        <taxon>Pelobatidae</taxon>
        <taxon>Pelobates</taxon>
    </lineage>
</organism>
<protein>
    <submittedName>
        <fullName evidence="7">Triggering receptor expressed on myeloid cells 2-like</fullName>
    </submittedName>
</protein>
<dbReference type="PANTHER" id="PTHR16423:SF6">
    <property type="entry name" value="TRIGGERING RECEPTOR EXPRESSED ON MYELOID CELLS 2-RELATED"/>
    <property type="match status" value="1"/>
</dbReference>